<organism evidence="1 2">
    <name type="scientific">Halosimplex aquaticum</name>
    <dbReference type="NCBI Taxonomy" id="3026162"/>
    <lineage>
        <taxon>Archaea</taxon>
        <taxon>Methanobacteriati</taxon>
        <taxon>Methanobacteriota</taxon>
        <taxon>Stenosarchaea group</taxon>
        <taxon>Halobacteria</taxon>
        <taxon>Halobacteriales</taxon>
        <taxon>Haloarculaceae</taxon>
        <taxon>Halosimplex</taxon>
    </lineage>
</organism>
<keyword evidence="2" id="KW-1185">Reference proteome</keyword>
<comment type="caution">
    <text evidence="1">The sequence shown here is derived from an EMBL/GenBank/DDBJ whole genome shotgun (WGS) entry which is preliminary data.</text>
</comment>
<dbReference type="EMBL" id="JBHTAS010000001">
    <property type="protein sequence ID" value="MFC7138846.1"/>
    <property type="molecule type" value="Genomic_DNA"/>
</dbReference>
<dbReference type="InterPro" id="IPR046622">
    <property type="entry name" value="DUF6735"/>
</dbReference>
<accession>A0ABD5XXX6</accession>
<dbReference type="GeneID" id="78819090"/>
<evidence type="ECO:0000313" key="2">
    <source>
        <dbReference type="Proteomes" id="UP001596432"/>
    </source>
</evidence>
<dbReference type="Pfam" id="PF20509">
    <property type="entry name" value="DUF6735"/>
    <property type="match status" value="1"/>
</dbReference>
<dbReference type="RefSeq" id="WP_274324449.1">
    <property type="nucleotide sequence ID" value="NZ_CP118158.1"/>
</dbReference>
<dbReference type="AlphaFoldDB" id="A0ABD5XXX6"/>
<sequence length="186" mass="19710">MGARAMVAVARPDGRYDCYHSQWGGEHLDRLVAWAWDDGVPPDLVDPEPVHTAVPADRVLARIDSRGYEALVAVAVDGAVEAYLVCRPGIETGRPTGTGAATAGTRDDAAASFVRDAAVLVPWTDAAAAARIRRFSRTAKEILGDAVDAGLLSAWLATAYLAVRLTRHPDVRSEIIWLPLGGATVG</sequence>
<name>A0ABD5XXX6_9EURY</name>
<evidence type="ECO:0000313" key="1">
    <source>
        <dbReference type="EMBL" id="MFC7138846.1"/>
    </source>
</evidence>
<dbReference type="Proteomes" id="UP001596432">
    <property type="component" value="Unassembled WGS sequence"/>
</dbReference>
<reference evidence="1 2" key="1">
    <citation type="journal article" date="2019" name="Int. J. Syst. Evol. Microbiol.">
        <title>The Global Catalogue of Microorganisms (GCM) 10K type strain sequencing project: providing services to taxonomists for standard genome sequencing and annotation.</title>
        <authorList>
            <consortium name="The Broad Institute Genomics Platform"/>
            <consortium name="The Broad Institute Genome Sequencing Center for Infectious Disease"/>
            <person name="Wu L."/>
            <person name="Ma J."/>
        </authorList>
    </citation>
    <scope>NUCLEOTIDE SEQUENCE [LARGE SCALE GENOMIC DNA]</scope>
    <source>
        <strain evidence="1 2">XZYJT29</strain>
    </source>
</reference>
<protein>
    <submittedName>
        <fullName evidence="1">DUF6735 family protein</fullName>
    </submittedName>
</protein>
<proteinExistence type="predicted"/>
<gene>
    <name evidence="1" type="ORF">ACFQMA_03220</name>
</gene>